<feature type="transmembrane region" description="Helical" evidence="1">
    <location>
        <begin position="87"/>
        <end position="107"/>
    </location>
</feature>
<reference evidence="2" key="1">
    <citation type="submission" date="2020-05" db="EMBL/GenBank/DDBJ databases">
        <authorList>
            <person name="Chiriac C."/>
            <person name="Salcher M."/>
            <person name="Ghai R."/>
            <person name="Kavagutti S V."/>
        </authorList>
    </citation>
    <scope>NUCLEOTIDE SEQUENCE</scope>
</reference>
<keyword evidence="1" id="KW-0472">Membrane</keyword>
<evidence type="ECO:0000256" key="1">
    <source>
        <dbReference type="SAM" id="Phobius"/>
    </source>
</evidence>
<dbReference type="Pfam" id="PF08570">
    <property type="entry name" value="DUF1761"/>
    <property type="match status" value="1"/>
</dbReference>
<evidence type="ECO:0000313" key="2">
    <source>
        <dbReference type="EMBL" id="CAB4542572.1"/>
    </source>
</evidence>
<feature type="transmembrane region" description="Helical" evidence="1">
    <location>
        <begin position="54"/>
        <end position="75"/>
    </location>
</feature>
<feature type="transmembrane region" description="Helical" evidence="1">
    <location>
        <begin position="6"/>
        <end position="27"/>
    </location>
</feature>
<organism evidence="2">
    <name type="scientific">freshwater metagenome</name>
    <dbReference type="NCBI Taxonomy" id="449393"/>
    <lineage>
        <taxon>unclassified sequences</taxon>
        <taxon>metagenomes</taxon>
        <taxon>ecological metagenomes</taxon>
    </lineage>
</organism>
<dbReference type="EMBL" id="CAEZSI010000093">
    <property type="protein sequence ID" value="CAB4542572.1"/>
    <property type="molecule type" value="Genomic_DNA"/>
</dbReference>
<proteinExistence type="predicted"/>
<sequence length="142" mass="15046">MTFSGLNFIGVLVAFIVSFASGGIWFGPKTFYPVWMKARGIASGQLNSQQNKPAVLFGGTIVGVLVQTLTLGVILTSLQKFQPDFGILDGAGVGFALGVGIAMFASLSHRLFGGENFKVWIIETSNDAINLTIAGAIIAWFN</sequence>
<feature type="transmembrane region" description="Helical" evidence="1">
    <location>
        <begin position="119"/>
        <end position="141"/>
    </location>
</feature>
<accession>A0A6J6BU63</accession>
<dbReference type="InterPro" id="IPR013879">
    <property type="entry name" value="DUF1761"/>
</dbReference>
<gene>
    <name evidence="2" type="ORF">UFOPK1412_00725</name>
</gene>
<keyword evidence="1" id="KW-1133">Transmembrane helix</keyword>
<name>A0A6J6BU63_9ZZZZ</name>
<keyword evidence="1" id="KW-0812">Transmembrane</keyword>
<dbReference type="AlphaFoldDB" id="A0A6J6BU63"/>
<protein>
    <submittedName>
        <fullName evidence="2">Unannotated protein</fullName>
    </submittedName>
</protein>